<organism evidence="2 3">
    <name type="scientific">Daphnia magna</name>
    <dbReference type="NCBI Taxonomy" id="35525"/>
    <lineage>
        <taxon>Eukaryota</taxon>
        <taxon>Metazoa</taxon>
        <taxon>Ecdysozoa</taxon>
        <taxon>Arthropoda</taxon>
        <taxon>Crustacea</taxon>
        <taxon>Branchiopoda</taxon>
        <taxon>Diplostraca</taxon>
        <taxon>Cladocera</taxon>
        <taxon>Anomopoda</taxon>
        <taxon>Daphniidae</taxon>
        <taxon>Daphnia</taxon>
    </lineage>
</organism>
<keyword evidence="3" id="KW-1185">Reference proteome</keyword>
<proteinExistence type="predicted"/>
<accession>A0ABR0A4M9</accession>
<protein>
    <submittedName>
        <fullName evidence="2">Uncharacterized protein</fullName>
    </submittedName>
</protein>
<dbReference type="Proteomes" id="UP001234178">
    <property type="component" value="Unassembled WGS sequence"/>
</dbReference>
<gene>
    <name evidence="2" type="ORF">OUZ56_001928</name>
</gene>
<feature type="region of interest" description="Disordered" evidence="1">
    <location>
        <begin position="129"/>
        <end position="153"/>
    </location>
</feature>
<evidence type="ECO:0000313" key="2">
    <source>
        <dbReference type="EMBL" id="KAK4019928.1"/>
    </source>
</evidence>
<evidence type="ECO:0000313" key="3">
    <source>
        <dbReference type="Proteomes" id="UP001234178"/>
    </source>
</evidence>
<sequence length="186" mass="21771">MESRKSPVFLYSHHFVARTRYFAQTQRIFDGVPVVSATANREETQPTKSRLQHRFETNKMLTCLSMAFESSYCYTARLNDEDKWPAKHKRTPVKVHRGEETFNTVLTLALMDIRPLPWVNYTWKMVGGESNEKEGRKGESVGPRYGRDPDRRKKVEPQNFNCVMLIHASIFFFPSSVEDKRIQLHN</sequence>
<dbReference type="EMBL" id="JAOYFB010000036">
    <property type="protein sequence ID" value="KAK4019928.1"/>
    <property type="molecule type" value="Genomic_DNA"/>
</dbReference>
<feature type="compositionally biased region" description="Basic and acidic residues" evidence="1">
    <location>
        <begin position="130"/>
        <end position="153"/>
    </location>
</feature>
<evidence type="ECO:0000256" key="1">
    <source>
        <dbReference type="SAM" id="MobiDB-lite"/>
    </source>
</evidence>
<reference evidence="2 3" key="1">
    <citation type="journal article" date="2023" name="Nucleic Acids Res.">
        <title>The hologenome of Daphnia magna reveals possible DNA methylation and microbiome-mediated evolution of the host genome.</title>
        <authorList>
            <person name="Chaturvedi A."/>
            <person name="Li X."/>
            <person name="Dhandapani V."/>
            <person name="Marshall H."/>
            <person name="Kissane S."/>
            <person name="Cuenca-Cambronero M."/>
            <person name="Asole G."/>
            <person name="Calvet F."/>
            <person name="Ruiz-Romero M."/>
            <person name="Marangio P."/>
            <person name="Guigo R."/>
            <person name="Rago D."/>
            <person name="Mirbahai L."/>
            <person name="Eastwood N."/>
            <person name="Colbourne J.K."/>
            <person name="Zhou J."/>
            <person name="Mallon E."/>
            <person name="Orsini L."/>
        </authorList>
    </citation>
    <scope>NUCLEOTIDE SEQUENCE [LARGE SCALE GENOMIC DNA]</scope>
    <source>
        <strain evidence="2">LRV0_1</strain>
    </source>
</reference>
<comment type="caution">
    <text evidence="2">The sequence shown here is derived from an EMBL/GenBank/DDBJ whole genome shotgun (WGS) entry which is preliminary data.</text>
</comment>
<name>A0ABR0A4M9_9CRUS</name>